<dbReference type="Proteomes" id="UP000662931">
    <property type="component" value="Chromosome 4"/>
</dbReference>
<evidence type="ECO:0000256" key="1">
    <source>
        <dbReference type="ARBA" id="ARBA00022729"/>
    </source>
</evidence>
<dbReference type="InterPro" id="IPR025928">
    <property type="entry name" value="Flocculin_t3_rpt"/>
</dbReference>
<protein>
    <submittedName>
        <fullName evidence="4">Uncharacterized protein</fullName>
    </submittedName>
</protein>
<keyword evidence="1 3" id="KW-0732">Signal</keyword>
<dbReference type="KEGG" id="bnn:FOA43_004542"/>
<organism evidence="4 5">
    <name type="scientific">Eeniella nana</name>
    <name type="common">Yeast</name>
    <name type="synonym">Brettanomyces nanus</name>
    <dbReference type="NCBI Taxonomy" id="13502"/>
    <lineage>
        <taxon>Eukaryota</taxon>
        <taxon>Fungi</taxon>
        <taxon>Dikarya</taxon>
        <taxon>Ascomycota</taxon>
        <taxon>Saccharomycotina</taxon>
        <taxon>Pichiomycetes</taxon>
        <taxon>Pichiales</taxon>
        <taxon>Pichiaceae</taxon>
        <taxon>Brettanomyces</taxon>
    </lineage>
</organism>
<keyword evidence="5" id="KW-1185">Reference proteome</keyword>
<evidence type="ECO:0000256" key="2">
    <source>
        <dbReference type="ARBA" id="ARBA00023180"/>
    </source>
</evidence>
<evidence type="ECO:0000313" key="4">
    <source>
        <dbReference type="EMBL" id="QPG77138.1"/>
    </source>
</evidence>
<dbReference type="EMBL" id="CP064815">
    <property type="protein sequence ID" value="QPG77138.1"/>
    <property type="molecule type" value="Genomic_DNA"/>
</dbReference>
<sequence>MKFTTFTLLSAALLTSAKAADFNSYSNTTSTSSTASPSESIQPVLSLDSDNGLKFQIVVPIALGPWSSVSITQDSPAGFEWSGKGTFSLDGTAAPISEVYDTSDSDVLDEEYLDYPSTIYTDLIYNSPDPVFPAEGGSFTLTVTLALNDVAESKFMKRATKTYVLSLTVNIPATSSSASGASGATTASSSVITGVTAKSGSVVTDQTTTVLTVTSCSDHHCTAVPVTTGVTDYTTTVHGTATVVTTYCPLTAETKAPVATTVFETVTCTKNVCKKTAVTTGVTTVTSTNKKGVVTVYTTYCPLTAEETSTAKAASESATATLTTAVTTSGSATATITTAVTSSASTGSVKPTATSSKGAISTYTGGAASQSAAGIFLGSFLFLGALLM</sequence>
<dbReference type="RefSeq" id="XP_038780703.1">
    <property type="nucleotide sequence ID" value="XM_038924775.1"/>
</dbReference>
<dbReference type="OrthoDB" id="10620237at2759"/>
<dbReference type="GeneID" id="62197942"/>
<keyword evidence="2" id="KW-0325">Glycoprotein</keyword>
<evidence type="ECO:0000313" key="5">
    <source>
        <dbReference type="Proteomes" id="UP000662931"/>
    </source>
</evidence>
<gene>
    <name evidence="4" type="ORF">FOA43_004542</name>
</gene>
<name>A0A875S881_EENNA</name>
<proteinExistence type="predicted"/>
<feature type="signal peptide" evidence="3">
    <location>
        <begin position="1"/>
        <end position="19"/>
    </location>
</feature>
<evidence type="ECO:0000256" key="3">
    <source>
        <dbReference type="SAM" id="SignalP"/>
    </source>
</evidence>
<feature type="chain" id="PRO_5034152208" evidence="3">
    <location>
        <begin position="20"/>
        <end position="388"/>
    </location>
</feature>
<dbReference type="Pfam" id="PF13928">
    <property type="entry name" value="Flocculin_t3"/>
    <property type="match status" value="2"/>
</dbReference>
<dbReference type="AlphaFoldDB" id="A0A875S881"/>
<accession>A0A875S881</accession>
<reference evidence="4" key="1">
    <citation type="submission" date="2020-10" db="EMBL/GenBank/DDBJ databases">
        <authorList>
            <person name="Roach M.J.R."/>
        </authorList>
    </citation>
    <scope>NUCLEOTIDE SEQUENCE</scope>
    <source>
        <strain evidence="4">CBS 1945</strain>
    </source>
</reference>